<dbReference type="InterPro" id="IPR017871">
    <property type="entry name" value="ABC_transporter-like_CS"/>
</dbReference>
<dbReference type="SMART" id="SM00382">
    <property type="entry name" value="AAA"/>
    <property type="match status" value="1"/>
</dbReference>
<keyword evidence="2" id="KW-1003">Cell membrane</keyword>
<proteinExistence type="predicted"/>
<dbReference type="GO" id="GO:0008643">
    <property type="term" value="P:carbohydrate transport"/>
    <property type="evidence" value="ECO:0007669"/>
    <property type="project" value="InterPro"/>
</dbReference>
<evidence type="ECO:0000256" key="6">
    <source>
        <dbReference type="ARBA" id="ARBA00023136"/>
    </source>
</evidence>
<protein>
    <submittedName>
        <fullName evidence="8">ABC transporter ATP-binding protein</fullName>
    </submittedName>
</protein>
<dbReference type="Gene3D" id="2.40.50.100">
    <property type="match status" value="1"/>
</dbReference>
<organism evidence="8 9">
    <name type="scientific">Salibacterium salarium</name>
    <dbReference type="NCBI Taxonomy" id="284579"/>
    <lineage>
        <taxon>Bacteria</taxon>
        <taxon>Bacillati</taxon>
        <taxon>Bacillota</taxon>
        <taxon>Bacilli</taxon>
        <taxon>Bacillales</taxon>
        <taxon>Bacillaceae</taxon>
    </lineage>
</organism>
<keyword evidence="6" id="KW-0472">Membrane</keyword>
<dbReference type="GO" id="GO:0140359">
    <property type="term" value="F:ABC-type transporter activity"/>
    <property type="evidence" value="ECO:0007669"/>
    <property type="project" value="InterPro"/>
</dbReference>
<comment type="caution">
    <text evidence="8">The sequence shown here is derived from an EMBL/GenBank/DDBJ whole genome shotgun (WGS) entry which is preliminary data.</text>
</comment>
<evidence type="ECO:0000313" key="9">
    <source>
        <dbReference type="Proteomes" id="UP000275076"/>
    </source>
</evidence>
<gene>
    <name evidence="8" type="ORF">D7Z54_25055</name>
</gene>
<dbReference type="InterPro" id="IPR003439">
    <property type="entry name" value="ABC_transporter-like_ATP-bd"/>
</dbReference>
<dbReference type="InterPro" id="IPR012340">
    <property type="entry name" value="NA-bd_OB-fold"/>
</dbReference>
<dbReference type="GO" id="GO:0055052">
    <property type="term" value="C:ATP-binding cassette (ABC) transporter complex, substrate-binding subunit-containing"/>
    <property type="evidence" value="ECO:0007669"/>
    <property type="project" value="TreeGrafter"/>
</dbReference>
<dbReference type="AlphaFoldDB" id="A0A3R9PHA3"/>
<feature type="domain" description="ABC transporter" evidence="7">
    <location>
        <begin position="4"/>
        <end position="234"/>
    </location>
</feature>
<evidence type="ECO:0000256" key="2">
    <source>
        <dbReference type="ARBA" id="ARBA00022475"/>
    </source>
</evidence>
<dbReference type="GO" id="GO:0005524">
    <property type="term" value="F:ATP binding"/>
    <property type="evidence" value="ECO:0007669"/>
    <property type="project" value="UniProtKB-KW"/>
</dbReference>
<dbReference type="InterPro" id="IPR003593">
    <property type="entry name" value="AAA+_ATPase"/>
</dbReference>
<evidence type="ECO:0000313" key="8">
    <source>
        <dbReference type="EMBL" id="RSL30633.1"/>
    </source>
</evidence>
<dbReference type="EMBL" id="RBVX01000034">
    <property type="protein sequence ID" value="RSL30633.1"/>
    <property type="molecule type" value="Genomic_DNA"/>
</dbReference>
<dbReference type="Proteomes" id="UP000275076">
    <property type="component" value="Unassembled WGS sequence"/>
</dbReference>
<dbReference type="InterPro" id="IPR015855">
    <property type="entry name" value="ABC_transpr_MalK-like"/>
</dbReference>
<dbReference type="RefSeq" id="WP_125560245.1">
    <property type="nucleotide sequence ID" value="NZ_RBVX01000034.1"/>
</dbReference>
<dbReference type="OrthoDB" id="9802264at2"/>
<evidence type="ECO:0000256" key="1">
    <source>
        <dbReference type="ARBA" id="ARBA00022448"/>
    </source>
</evidence>
<dbReference type="InterPro" id="IPR047641">
    <property type="entry name" value="ABC_transpr_MalK/UgpC-like"/>
</dbReference>
<dbReference type="PANTHER" id="PTHR43875">
    <property type="entry name" value="MALTODEXTRIN IMPORT ATP-BINDING PROTEIN MSMX"/>
    <property type="match status" value="1"/>
</dbReference>
<keyword evidence="4 8" id="KW-0067">ATP-binding</keyword>
<evidence type="ECO:0000256" key="4">
    <source>
        <dbReference type="ARBA" id="ARBA00022840"/>
    </source>
</evidence>
<name>A0A3R9PHA3_9BACI</name>
<evidence type="ECO:0000256" key="5">
    <source>
        <dbReference type="ARBA" id="ARBA00022967"/>
    </source>
</evidence>
<dbReference type="PROSITE" id="PS50893">
    <property type="entry name" value="ABC_TRANSPORTER_2"/>
    <property type="match status" value="1"/>
</dbReference>
<dbReference type="SUPFAM" id="SSF52540">
    <property type="entry name" value="P-loop containing nucleoside triphosphate hydrolases"/>
    <property type="match status" value="1"/>
</dbReference>
<dbReference type="SUPFAM" id="SSF50331">
    <property type="entry name" value="MOP-like"/>
    <property type="match status" value="1"/>
</dbReference>
<sequence>MAQIRLKNVSKRFDNEYVVNNMNLTVKDGSFTVLVGPSGCGKSTTLRMIAGLEQVSEGEIWVDDECVNDVSPGKRDVAMVFQNYALYPTMTVKGNIEFGLTNRKVPKRERESLINDIAAIVGLENHLYKKPQTLSGGQRQRVALARAMVKKPKVFILDEPLSNLDAKLRSQMRTELIQLHQRLGTTFIYVTHDQVEAMSMGDEIVLLNKGEIQQNDSPMNVYHYPVNVFSAEFIGTPAMNVFLMEKIMPYTSTIEKDAHYVGFRPEHAAILTTQPYEDSHSITLQGQLLTRETLGSETIYQIKHRAGNFTVKSFLPPIEENNKNVFVSIPYEKLYFFDENKKQDRDPHWKPANSLTVEGM</sequence>
<dbReference type="FunFam" id="3.40.50.300:FF:000042">
    <property type="entry name" value="Maltose/maltodextrin ABC transporter, ATP-binding protein"/>
    <property type="match status" value="1"/>
</dbReference>
<keyword evidence="1" id="KW-0813">Transport</keyword>
<evidence type="ECO:0000259" key="7">
    <source>
        <dbReference type="PROSITE" id="PS50893"/>
    </source>
</evidence>
<dbReference type="Gene3D" id="3.40.50.300">
    <property type="entry name" value="P-loop containing nucleotide triphosphate hydrolases"/>
    <property type="match status" value="1"/>
</dbReference>
<dbReference type="PANTHER" id="PTHR43875:SF15">
    <property type="entry name" value="TREHALOSE IMPORT ATP-BINDING PROTEIN SUGC"/>
    <property type="match status" value="1"/>
</dbReference>
<dbReference type="PROSITE" id="PS00211">
    <property type="entry name" value="ABC_TRANSPORTER_1"/>
    <property type="match status" value="1"/>
</dbReference>
<dbReference type="Pfam" id="PF00005">
    <property type="entry name" value="ABC_tran"/>
    <property type="match status" value="1"/>
</dbReference>
<evidence type="ECO:0000256" key="3">
    <source>
        <dbReference type="ARBA" id="ARBA00022741"/>
    </source>
</evidence>
<dbReference type="InterPro" id="IPR008995">
    <property type="entry name" value="Mo/tungstate-bd_C_term_dom"/>
</dbReference>
<dbReference type="Gene3D" id="2.40.50.140">
    <property type="entry name" value="Nucleic acid-binding proteins"/>
    <property type="match status" value="1"/>
</dbReference>
<dbReference type="InterPro" id="IPR027417">
    <property type="entry name" value="P-loop_NTPase"/>
</dbReference>
<dbReference type="CDD" id="cd03301">
    <property type="entry name" value="ABC_MalK_N"/>
    <property type="match status" value="1"/>
</dbReference>
<keyword evidence="3" id="KW-0547">Nucleotide-binding</keyword>
<accession>A0A3R9PHA3</accession>
<keyword evidence="9" id="KW-1185">Reference proteome</keyword>
<keyword evidence="5" id="KW-1278">Translocase</keyword>
<reference evidence="8 9" key="1">
    <citation type="submission" date="2018-10" db="EMBL/GenBank/DDBJ databases">
        <title>Draft genome sequence of Bacillus salarius IM0101, isolated from a hypersaline soil in Inner Mongolia, China.</title>
        <authorList>
            <person name="Yamprayoonswat W."/>
            <person name="Boonvisut S."/>
            <person name="Jumpathong W."/>
            <person name="Sittihan S."/>
            <person name="Ruangsuj P."/>
            <person name="Wanthongcharoen S."/>
            <person name="Thongpramul N."/>
            <person name="Pimmason S."/>
            <person name="Yu B."/>
            <person name="Yasawong M."/>
        </authorList>
    </citation>
    <scope>NUCLEOTIDE SEQUENCE [LARGE SCALE GENOMIC DNA]</scope>
    <source>
        <strain evidence="8 9">IM0101</strain>
    </source>
</reference>
<dbReference type="GO" id="GO:0016887">
    <property type="term" value="F:ATP hydrolysis activity"/>
    <property type="evidence" value="ECO:0007669"/>
    <property type="project" value="InterPro"/>
</dbReference>